<feature type="domain" description="SAP" evidence="2">
    <location>
        <begin position="4"/>
        <end position="38"/>
    </location>
</feature>
<feature type="non-terminal residue" evidence="3">
    <location>
        <position position="1"/>
    </location>
</feature>
<accession>A0A381P0R5</accession>
<dbReference type="EMBL" id="UINC01000667">
    <property type="protein sequence ID" value="SUZ59273.1"/>
    <property type="molecule type" value="Genomic_DNA"/>
</dbReference>
<dbReference type="Gene3D" id="1.10.720.30">
    <property type="entry name" value="SAP domain"/>
    <property type="match status" value="1"/>
</dbReference>
<dbReference type="InterPro" id="IPR036361">
    <property type="entry name" value="SAP_dom_sf"/>
</dbReference>
<evidence type="ECO:0000259" key="2">
    <source>
        <dbReference type="PROSITE" id="PS50800"/>
    </source>
</evidence>
<dbReference type="InterPro" id="IPR003034">
    <property type="entry name" value="SAP_dom"/>
</dbReference>
<name>A0A381P0R5_9ZZZZ</name>
<gene>
    <name evidence="3" type="ORF">METZ01_LOCUS12127</name>
</gene>
<dbReference type="SUPFAM" id="SSF68906">
    <property type="entry name" value="SAP domain"/>
    <property type="match status" value="1"/>
</dbReference>
<dbReference type="PROSITE" id="PS50800">
    <property type="entry name" value="SAP"/>
    <property type="match status" value="1"/>
</dbReference>
<proteinExistence type="predicted"/>
<dbReference type="SMART" id="SM00513">
    <property type="entry name" value="SAP"/>
    <property type="match status" value="1"/>
</dbReference>
<organism evidence="3">
    <name type="scientific">marine metagenome</name>
    <dbReference type="NCBI Taxonomy" id="408172"/>
    <lineage>
        <taxon>unclassified sequences</taxon>
        <taxon>metagenomes</taxon>
        <taxon>ecological metagenomes</taxon>
    </lineage>
</organism>
<evidence type="ECO:0000313" key="3">
    <source>
        <dbReference type="EMBL" id="SUZ59273.1"/>
    </source>
</evidence>
<dbReference type="Pfam" id="PF02037">
    <property type="entry name" value="SAP"/>
    <property type="match status" value="1"/>
</dbReference>
<dbReference type="AlphaFoldDB" id="A0A381P0R5"/>
<keyword evidence="1" id="KW-0472">Membrane</keyword>
<feature type="transmembrane region" description="Helical" evidence="1">
    <location>
        <begin position="73"/>
        <end position="96"/>
    </location>
</feature>
<evidence type="ECO:0000256" key="1">
    <source>
        <dbReference type="SAM" id="Phobius"/>
    </source>
</evidence>
<reference evidence="3" key="1">
    <citation type="submission" date="2018-05" db="EMBL/GenBank/DDBJ databases">
        <authorList>
            <person name="Lanie J.A."/>
            <person name="Ng W.-L."/>
            <person name="Kazmierczak K.M."/>
            <person name="Andrzejewski T.M."/>
            <person name="Davidsen T.M."/>
            <person name="Wayne K.J."/>
            <person name="Tettelin H."/>
            <person name="Glass J.I."/>
            <person name="Rusch D."/>
            <person name="Podicherti R."/>
            <person name="Tsui H.-C.T."/>
            <person name="Winkler M.E."/>
        </authorList>
    </citation>
    <scope>NUCLEOTIDE SEQUENCE</scope>
</reference>
<keyword evidence="1" id="KW-1133">Transmembrane helix</keyword>
<sequence length="293" mass="32723">VEPVDEWTVAELKAELKELGLSNSGNKEELYDRLLEYEEDEEWDEDDWDEDDSGFDASELMASLAGAALRNRVAIAAVLGVAMLVAAVVVAGPAVLDMLMPDKEAEPEVNVWDFILEERNQTDVQTFFVNDDATENVVLSVPLPRNLSSVYVGAYWGEEDEQPGGIVGCDKVTVEVYDSSVNKSNQYSLSNTDAMSQDCDADKTEPWDKIWYQYTLDLPNMTGFEGTQEEALALWEQYNGIGTGEWRIDVTVDVYTLWGTVCDCEDGEEVRLTISYIEYEVNMAKVAPPDSTE</sequence>
<keyword evidence="1" id="KW-0812">Transmembrane</keyword>
<protein>
    <recommendedName>
        <fullName evidence="2">SAP domain-containing protein</fullName>
    </recommendedName>
</protein>